<evidence type="ECO:0000313" key="4">
    <source>
        <dbReference type="Proteomes" id="UP000006671"/>
    </source>
</evidence>
<evidence type="ECO:0000313" key="3">
    <source>
        <dbReference type="EMBL" id="EFC48362.1"/>
    </source>
</evidence>
<protein>
    <submittedName>
        <fullName evidence="3">Uncharacterized protein</fullName>
    </submittedName>
</protein>
<name>D2V4C9_NAEGR</name>
<dbReference type="AlphaFoldDB" id="D2V4C9"/>
<feature type="transmembrane region" description="Helical" evidence="2">
    <location>
        <begin position="6"/>
        <end position="27"/>
    </location>
</feature>
<dbReference type="GeneID" id="8862119"/>
<feature type="compositionally biased region" description="Polar residues" evidence="1">
    <location>
        <begin position="124"/>
        <end position="133"/>
    </location>
</feature>
<keyword evidence="2" id="KW-0812">Transmembrane</keyword>
<dbReference type="RefSeq" id="XP_002681106.1">
    <property type="nucleotide sequence ID" value="XM_002681060.1"/>
</dbReference>
<proteinExistence type="predicted"/>
<dbReference type="VEuPathDB" id="AmoebaDB:NAEGRDRAFT_78522"/>
<dbReference type="EMBL" id="GG738851">
    <property type="protein sequence ID" value="EFC48362.1"/>
    <property type="molecule type" value="Genomic_DNA"/>
</dbReference>
<keyword evidence="4" id="KW-1185">Reference proteome</keyword>
<accession>D2V4C9</accession>
<dbReference type="Proteomes" id="UP000006671">
    <property type="component" value="Unassembled WGS sequence"/>
</dbReference>
<dbReference type="InParanoid" id="D2V4C9"/>
<evidence type="ECO:0000256" key="2">
    <source>
        <dbReference type="SAM" id="Phobius"/>
    </source>
</evidence>
<keyword evidence="2" id="KW-1133">Transmembrane helix</keyword>
<gene>
    <name evidence="3" type="ORF">NAEGRDRAFT_78522</name>
</gene>
<feature type="region of interest" description="Disordered" evidence="1">
    <location>
        <begin position="118"/>
        <end position="165"/>
    </location>
</feature>
<dbReference type="KEGG" id="ngr:NAEGRDRAFT_78522"/>
<organism evidence="4">
    <name type="scientific">Naegleria gruberi</name>
    <name type="common">Amoeba</name>
    <dbReference type="NCBI Taxonomy" id="5762"/>
    <lineage>
        <taxon>Eukaryota</taxon>
        <taxon>Discoba</taxon>
        <taxon>Heterolobosea</taxon>
        <taxon>Tetramitia</taxon>
        <taxon>Eutetramitia</taxon>
        <taxon>Vahlkampfiidae</taxon>
        <taxon>Naegleria</taxon>
    </lineage>
</organism>
<feature type="compositionally biased region" description="Low complexity" evidence="1">
    <location>
        <begin position="141"/>
        <end position="152"/>
    </location>
</feature>
<evidence type="ECO:0000256" key="1">
    <source>
        <dbReference type="SAM" id="MobiDB-lite"/>
    </source>
</evidence>
<reference evidence="3 4" key="1">
    <citation type="journal article" date="2010" name="Cell">
        <title>The genome of Naegleria gruberi illuminates early eukaryotic versatility.</title>
        <authorList>
            <person name="Fritz-Laylin L.K."/>
            <person name="Prochnik S.E."/>
            <person name="Ginger M.L."/>
            <person name="Dacks J.B."/>
            <person name="Carpenter M.L."/>
            <person name="Field M.C."/>
            <person name="Kuo A."/>
            <person name="Paredez A."/>
            <person name="Chapman J."/>
            <person name="Pham J."/>
            <person name="Shu S."/>
            <person name="Neupane R."/>
            <person name="Cipriano M."/>
            <person name="Mancuso J."/>
            <person name="Tu H."/>
            <person name="Salamov A."/>
            <person name="Lindquist E."/>
            <person name="Shapiro H."/>
            <person name="Lucas S."/>
            <person name="Grigoriev I.V."/>
            <person name="Cande W.Z."/>
            <person name="Fulton C."/>
            <person name="Rokhsar D.S."/>
            <person name="Dawson S.C."/>
        </authorList>
    </citation>
    <scope>NUCLEOTIDE SEQUENCE [LARGE SCALE GENOMIC DNA]</scope>
    <source>
        <strain evidence="3 4">NEG-M</strain>
    </source>
</reference>
<sequence length="199" mass="22328">MNHSKLIPLHLVLILSTAIIITARPNILQYERIRKYRYSVGEGTTSKSSQEPLIHSSATYKTTTSLYTTTTTTITEAGNDHHNQERLYKSNSIVGGSASPSINHISYDDFINLTCQEEHEENHGPSTTTTNSCYLHDDDSSSNASTSSSQSHNNHDNHTNTNKLHRTFLRIPTTISASKVILESEELNEDHLFESYIYS</sequence>
<keyword evidence="2" id="KW-0472">Membrane</keyword>